<evidence type="ECO:0000256" key="1">
    <source>
        <dbReference type="ARBA" id="ARBA00022448"/>
    </source>
</evidence>
<dbReference type="InterPro" id="IPR017911">
    <property type="entry name" value="MacB-like_ATP-bd"/>
</dbReference>
<dbReference type="InterPro" id="IPR003593">
    <property type="entry name" value="AAA+_ATPase"/>
</dbReference>
<evidence type="ECO:0000313" key="5">
    <source>
        <dbReference type="EMBL" id="GMK48004.1"/>
    </source>
</evidence>
<dbReference type="SMART" id="SM00382">
    <property type="entry name" value="AAA"/>
    <property type="match status" value="1"/>
</dbReference>
<dbReference type="CDD" id="cd03255">
    <property type="entry name" value="ABC_MJ0796_LolCDE_FtsE"/>
    <property type="match status" value="1"/>
</dbReference>
<keyword evidence="2" id="KW-0547">Nucleotide-binding</keyword>
<dbReference type="InterPro" id="IPR017871">
    <property type="entry name" value="ABC_transporter-like_CS"/>
</dbReference>
<evidence type="ECO:0000259" key="4">
    <source>
        <dbReference type="PROSITE" id="PS50893"/>
    </source>
</evidence>
<keyword evidence="1" id="KW-0813">Transport</keyword>
<dbReference type="PANTHER" id="PTHR24220">
    <property type="entry name" value="IMPORT ATP-BINDING PROTEIN"/>
    <property type="match status" value="1"/>
</dbReference>
<dbReference type="Gene3D" id="3.40.50.300">
    <property type="entry name" value="P-loop containing nucleotide triphosphate hydrolases"/>
    <property type="match status" value="1"/>
</dbReference>
<accession>A0ABQ6NU12</accession>
<evidence type="ECO:0000313" key="6">
    <source>
        <dbReference type="Proteomes" id="UP001285921"/>
    </source>
</evidence>
<dbReference type="Proteomes" id="UP001285921">
    <property type="component" value="Unassembled WGS sequence"/>
</dbReference>
<dbReference type="RefSeq" id="WP_201007249.1">
    <property type="nucleotide sequence ID" value="NZ_BTCL01000024.1"/>
</dbReference>
<reference evidence="5 6" key="1">
    <citation type="submission" date="2023-05" db="EMBL/GenBank/DDBJ databases">
        <title>Draft genome of Paenibacillus sp. CCS26.</title>
        <authorList>
            <person name="Akita H."/>
            <person name="Shinto Y."/>
            <person name="Kimura Z."/>
        </authorList>
    </citation>
    <scope>NUCLEOTIDE SEQUENCE [LARGE SCALE GENOMIC DNA]</scope>
    <source>
        <strain evidence="5 6">CCS26</strain>
    </source>
</reference>
<dbReference type="InterPro" id="IPR003439">
    <property type="entry name" value="ABC_transporter-like_ATP-bd"/>
</dbReference>
<evidence type="ECO:0000256" key="3">
    <source>
        <dbReference type="ARBA" id="ARBA00022840"/>
    </source>
</evidence>
<keyword evidence="3 5" id="KW-0067">ATP-binding</keyword>
<name>A0ABQ6NU12_9BACL</name>
<gene>
    <name evidence="5" type="ORF">PghCCS26_51340</name>
</gene>
<dbReference type="PROSITE" id="PS00211">
    <property type="entry name" value="ABC_TRANSPORTER_1"/>
    <property type="match status" value="1"/>
</dbReference>
<proteinExistence type="predicted"/>
<dbReference type="Pfam" id="PF00005">
    <property type="entry name" value="ABC_tran"/>
    <property type="match status" value="1"/>
</dbReference>
<comment type="caution">
    <text evidence="5">The sequence shown here is derived from an EMBL/GenBank/DDBJ whole genome shotgun (WGS) entry which is preliminary data.</text>
</comment>
<protein>
    <submittedName>
        <fullName evidence="5">ABC transporter ATP-binding protein</fullName>
    </submittedName>
</protein>
<keyword evidence="6" id="KW-1185">Reference proteome</keyword>
<sequence length="234" mass="25869">MAVQLMQPAGPLLEVRGVHKSFISGGIPLQVLKGIDLTVESGKLTMLRGRSGSGKTTLLNLLGGLDQPSEGEVFFRGRSFQNQSDKQLTMLRRRQIGFVFQSFALLPLFSAWENVELSLRMAGARRSEWKPRTARCLELVGLTKRANHRPYELSGGEQQRIAIAKAIAHKPALLLADEPTAELDSQMAARIIAIFRDIIEAEGIAICMTTHDSTLWEAADVVYQMADGRLQEPE</sequence>
<dbReference type="EMBL" id="BTCL01000024">
    <property type="protein sequence ID" value="GMK48004.1"/>
    <property type="molecule type" value="Genomic_DNA"/>
</dbReference>
<dbReference type="GO" id="GO:0005524">
    <property type="term" value="F:ATP binding"/>
    <property type="evidence" value="ECO:0007669"/>
    <property type="project" value="UniProtKB-KW"/>
</dbReference>
<dbReference type="PROSITE" id="PS50893">
    <property type="entry name" value="ABC_TRANSPORTER_2"/>
    <property type="match status" value="1"/>
</dbReference>
<evidence type="ECO:0000256" key="2">
    <source>
        <dbReference type="ARBA" id="ARBA00022741"/>
    </source>
</evidence>
<dbReference type="InterPro" id="IPR015854">
    <property type="entry name" value="ABC_transpr_LolD-like"/>
</dbReference>
<organism evidence="5 6">
    <name type="scientific">Paenibacillus glycanilyticus</name>
    <dbReference type="NCBI Taxonomy" id="126569"/>
    <lineage>
        <taxon>Bacteria</taxon>
        <taxon>Bacillati</taxon>
        <taxon>Bacillota</taxon>
        <taxon>Bacilli</taxon>
        <taxon>Bacillales</taxon>
        <taxon>Paenibacillaceae</taxon>
        <taxon>Paenibacillus</taxon>
    </lineage>
</organism>
<dbReference type="SUPFAM" id="SSF52540">
    <property type="entry name" value="P-loop containing nucleoside triphosphate hydrolases"/>
    <property type="match status" value="1"/>
</dbReference>
<dbReference type="InterPro" id="IPR027417">
    <property type="entry name" value="P-loop_NTPase"/>
</dbReference>
<feature type="domain" description="ABC transporter" evidence="4">
    <location>
        <begin position="13"/>
        <end position="234"/>
    </location>
</feature>